<dbReference type="GO" id="GO:0003700">
    <property type="term" value="F:DNA-binding transcription factor activity"/>
    <property type="evidence" value="ECO:0007669"/>
    <property type="project" value="InterPro"/>
</dbReference>
<dbReference type="InterPro" id="IPR000232">
    <property type="entry name" value="HSF_DNA-bd"/>
</dbReference>
<feature type="region of interest" description="Disordered" evidence="2">
    <location>
        <begin position="377"/>
        <end position="396"/>
    </location>
</feature>
<evidence type="ECO:0000256" key="1">
    <source>
        <dbReference type="ARBA" id="ARBA00023125"/>
    </source>
</evidence>
<evidence type="ECO:0000256" key="2">
    <source>
        <dbReference type="SAM" id="MobiDB-lite"/>
    </source>
</evidence>
<feature type="domain" description="HSF-type DNA-binding" evidence="3">
    <location>
        <begin position="21"/>
        <end position="89"/>
    </location>
</feature>
<dbReference type="PANTHER" id="PTHR10015:SF206">
    <property type="entry name" value="HSF-TYPE DNA-BINDING DOMAIN-CONTAINING PROTEIN"/>
    <property type="match status" value="1"/>
</dbReference>
<keyword evidence="5" id="KW-1185">Reference proteome</keyword>
<dbReference type="SMART" id="SM00415">
    <property type="entry name" value="HSF"/>
    <property type="match status" value="1"/>
</dbReference>
<dbReference type="SUPFAM" id="SSF46785">
    <property type="entry name" value="Winged helix' DNA-binding domain"/>
    <property type="match status" value="1"/>
</dbReference>
<name>A0A6A4WGW1_AMPAM</name>
<dbReference type="AlphaFoldDB" id="A0A6A4WGW1"/>
<organism evidence="4 5">
    <name type="scientific">Amphibalanus amphitrite</name>
    <name type="common">Striped barnacle</name>
    <name type="synonym">Balanus amphitrite</name>
    <dbReference type="NCBI Taxonomy" id="1232801"/>
    <lineage>
        <taxon>Eukaryota</taxon>
        <taxon>Metazoa</taxon>
        <taxon>Ecdysozoa</taxon>
        <taxon>Arthropoda</taxon>
        <taxon>Crustacea</taxon>
        <taxon>Multicrustacea</taxon>
        <taxon>Cirripedia</taxon>
        <taxon>Thoracica</taxon>
        <taxon>Thoracicalcarea</taxon>
        <taxon>Balanomorpha</taxon>
        <taxon>Balanoidea</taxon>
        <taxon>Balanidae</taxon>
        <taxon>Amphibalaninae</taxon>
        <taxon>Amphibalanus</taxon>
    </lineage>
</organism>
<feature type="compositionally biased region" description="Polar residues" evidence="2">
    <location>
        <begin position="432"/>
        <end position="460"/>
    </location>
</feature>
<feature type="region of interest" description="Disordered" evidence="2">
    <location>
        <begin position="414"/>
        <end position="460"/>
    </location>
</feature>
<comment type="caution">
    <text evidence="4">The sequence shown here is derived from an EMBL/GenBank/DDBJ whole genome shotgun (WGS) entry which is preliminary data.</text>
</comment>
<proteinExistence type="predicted"/>
<dbReference type="InterPro" id="IPR036390">
    <property type="entry name" value="WH_DNA-bd_sf"/>
</dbReference>
<dbReference type="GO" id="GO:0043565">
    <property type="term" value="F:sequence-specific DNA binding"/>
    <property type="evidence" value="ECO:0007669"/>
    <property type="project" value="InterPro"/>
</dbReference>
<dbReference type="PANTHER" id="PTHR10015">
    <property type="entry name" value="HEAT SHOCK TRANSCRIPTION FACTOR"/>
    <property type="match status" value="1"/>
</dbReference>
<evidence type="ECO:0000313" key="5">
    <source>
        <dbReference type="Proteomes" id="UP000440578"/>
    </source>
</evidence>
<dbReference type="EMBL" id="VIIS01000978">
    <property type="protein sequence ID" value="KAF0303064.1"/>
    <property type="molecule type" value="Genomic_DNA"/>
</dbReference>
<reference evidence="4 5" key="1">
    <citation type="submission" date="2019-07" db="EMBL/GenBank/DDBJ databases">
        <title>Draft genome assembly of a fouling barnacle, Amphibalanus amphitrite (Darwin, 1854): The first reference genome for Thecostraca.</title>
        <authorList>
            <person name="Kim W."/>
        </authorList>
    </citation>
    <scope>NUCLEOTIDE SEQUENCE [LARGE SCALE GENOMIC DNA]</scope>
    <source>
        <strain evidence="4">SNU_AA5</strain>
        <tissue evidence="4">Soma without cirri and trophi</tissue>
    </source>
</reference>
<accession>A0A6A4WGW1</accession>
<dbReference type="OrthoDB" id="60033at2759"/>
<gene>
    <name evidence="4" type="primary">HSF1</name>
    <name evidence="4" type="ORF">FJT64_024935</name>
</gene>
<keyword evidence="4" id="KW-0346">Stress response</keyword>
<protein>
    <submittedName>
        <fullName evidence="4">Heat shock factor protein 1</fullName>
    </submittedName>
</protein>
<feature type="region of interest" description="Disordered" evidence="2">
    <location>
        <begin position="148"/>
        <end position="168"/>
    </location>
</feature>
<dbReference type="Proteomes" id="UP000440578">
    <property type="component" value="Unassembled WGS sequence"/>
</dbReference>
<evidence type="ECO:0000313" key="4">
    <source>
        <dbReference type="EMBL" id="KAF0303064.1"/>
    </source>
</evidence>
<keyword evidence="1" id="KW-0238">DNA-binding</keyword>
<evidence type="ECO:0000259" key="3">
    <source>
        <dbReference type="SMART" id="SM00415"/>
    </source>
</evidence>
<sequence length="460" mass="48940">MKTESGGELEQSTMHQAVSSSVPAFLAKLWAMVNEENTDSVIGWTEVNGFRKVLSPMAGSLRNESDEMIFAHPDFVKDEPWGLENIKRKLVRKEVARETAALRREVGRETEALRQEVGRETEALRQEVARQRERAEQLERRLAELSAAAEAHGGQHTTLRPMAGGSRAGSASEAVPACSVAGLAQRPAAGDQAAPACVPAAAPRLTVPPLVWGPPASLPAHLPASVPAHLPTHLAALLPIRLSAPLPTPLPAPALLPTSPPVPGPPPPFEGVTVKSEPVDPDETIPHHKDLPAASGELIARLYSEVKSMKSKQDSLDSHLSKMKRENESLWREVLVLRQKHAKQQQIVNKVIQFLVPFLQTGRGTSSFMGLKRKQLPMLEDSGGGPAGGPSAKAPRLTRTYSMDENMAASIDNRSIASSAGSPGPVIHEVTDVTSPVASNGAGASTTQSQALASFSASPG</sequence>